<gene>
    <name evidence="3" type="ORF">MNBD_GAMMA15-1351</name>
</gene>
<dbReference type="PROSITE" id="PS50206">
    <property type="entry name" value="RHODANESE_3"/>
    <property type="match status" value="1"/>
</dbReference>
<dbReference type="InterPro" id="IPR018490">
    <property type="entry name" value="cNMP-bd_dom_sf"/>
</dbReference>
<dbReference type="InterPro" id="IPR050503">
    <property type="entry name" value="cAMP-dep_PK_reg_su-like"/>
</dbReference>
<dbReference type="PROSITE" id="PS00380">
    <property type="entry name" value="RHODANESE_1"/>
    <property type="match status" value="1"/>
</dbReference>
<evidence type="ECO:0000259" key="2">
    <source>
        <dbReference type="PROSITE" id="PS50206"/>
    </source>
</evidence>
<evidence type="ECO:0000259" key="1">
    <source>
        <dbReference type="PROSITE" id="PS50042"/>
    </source>
</evidence>
<dbReference type="GO" id="GO:0004862">
    <property type="term" value="F:cAMP-dependent protein kinase inhibitor activity"/>
    <property type="evidence" value="ECO:0007669"/>
    <property type="project" value="TreeGrafter"/>
</dbReference>
<dbReference type="PRINTS" id="PR00103">
    <property type="entry name" value="CAMPKINASE"/>
</dbReference>
<dbReference type="SUPFAM" id="SSF52821">
    <property type="entry name" value="Rhodanese/Cell cycle control phosphatase"/>
    <property type="match status" value="1"/>
</dbReference>
<dbReference type="SMART" id="SM00100">
    <property type="entry name" value="cNMP"/>
    <property type="match status" value="2"/>
</dbReference>
<dbReference type="Pfam" id="PF00581">
    <property type="entry name" value="Rhodanese"/>
    <property type="match status" value="1"/>
</dbReference>
<sequence length="365" mass="40571">MMSVKMERVLDNLSSHYMPFTLLSKERLSEVVNIVRFVELREGEILQIRGGKANDYLYVVEGHLEIIQCGSVRTFCGPEDTQNKPFILPNAPTTATLIARADSIICHADREMLDDLIAWDEVVHLSEDGDSELHDRLELVRNSLVFRRLPLEVVETAFKKMEVVEVKTGENIITMGDEGDAYYIISSGTAETYQIGLYDDEPTKIASLGEGDAFGCEALISGNKRCETVVATSDCTLLALNHEAFDHIIRNPLIKTVHPNVAKTMTETGYKLIDVRYAEEFDDHHIPGAILIPLYELRNRMGELSTDERYIVYCHAGGRSAVATLILAQNQFDVVSLEGGVRDWPFETVAVEEEAAATTSAAANG</sequence>
<evidence type="ECO:0000313" key="3">
    <source>
        <dbReference type="EMBL" id="VAW74369.1"/>
    </source>
</evidence>
<dbReference type="PANTHER" id="PTHR11635:SF152">
    <property type="entry name" value="CAMP-DEPENDENT PROTEIN KINASE TYPE I REGULATORY SUBUNIT-RELATED"/>
    <property type="match status" value="1"/>
</dbReference>
<dbReference type="SMART" id="SM00450">
    <property type="entry name" value="RHOD"/>
    <property type="match status" value="1"/>
</dbReference>
<organism evidence="3">
    <name type="scientific">hydrothermal vent metagenome</name>
    <dbReference type="NCBI Taxonomy" id="652676"/>
    <lineage>
        <taxon>unclassified sequences</taxon>
        <taxon>metagenomes</taxon>
        <taxon>ecological metagenomes</taxon>
    </lineage>
</organism>
<dbReference type="PROSITE" id="PS50042">
    <property type="entry name" value="CNMP_BINDING_3"/>
    <property type="match status" value="2"/>
</dbReference>
<dbReference type="GO" id="GO:0005829">
    <property type="term" value="C:cytosol"/>
    <property type="evidence" value="ECO:0007669"/>
    <property type="project" value="TreeGrafter"/>
</dbReference>
<proteinExistence type="predicted"/>
<dbReference type="InterPro" id="IPR018488">
    <property type="entry name" value="cNMP-bd_CS"/>
</dbReference>
<dbReference type="InterPro" id="IPR036873">
    <property type="entry name" value="Rhodanese-like_dom_sf"/>
</dbReference>
<protein>
    <submittedName>
        <fullName evidence="3">Uncharacterized protein</fullName>
    </submittedName>
</protein>
<reference evidence="3" key="1">
    <citation type="submission" date="2018-06" db="EMBL/GenBank/DDBJ databases">
        <authorList>
            <person name="Zhirakovskaya E."/>
        </authorList>
    </citation>
    <scope>NUCLEOTIDE SEQUENCE</scope>
</reference>
<dbReference type="EMBL" id="UOFN01000034">
    <property type="protein sequence ID" value="VAW74369.1"/>
    <property type="molecule type" value="Genomic_DNA"/>
</dbReference>
<dbReference type="InterPro" id="IPR014710">
    <property type="entry name" value="RmlC-like_jellyroll"/>
</dbReference>
<dbReference type="PROSITE" id="PS00888">
    <property type="entry name" value="CNMP_BINDING_1"/>
    <property type="match status" value="1"/>
</dbReference>
<accession>A0A3B0YJH2</accession>
<dbReference type="CDD" id="cd00038">
    <property type="entry name" value="CAP_ED"/>
    <property type="match status" value="2"/>
</dbReference>
<dbReference type="SUPFAM" id="SSF51206">
    <property type="entry name" value="cAMP-binding domain-like"/>
    <property type="match status" value="2"/>
</dbReference>
<dbReference type="InterPro" id="IPR000595">
    <property type="entry name" value="cNMP-bd_dom"/>
</dbReference>
<dbReference type="CDD" id="cd00158">
    <property type="entry name" value="RHOD"/>
    <property type="match status" value="1"/>
</dbReference>
<dbReference type="Pfam" id="PF00027">
    <property type="entry name" value="cNMP_binding"/>
    <property type="match status" value="1"/>
</dbReference>
<dbReference type="InterPro" id="IPR001307">
    <property type="entry name" value="Thiosulphate_STrfase_CS"/>
</dbReference>
<feature type="domain" description="Cyclic nucleotide-binding" evidence="1">
    <location>
        <begin position="145"/>
        <end position="249"/>
    </location>
</feature>
<dbReference type="Gene3D" id="2.60.120.10">
    <property type="entry name" value="Jelly Rolls"/>
    <property type="match status" value="2"/>
</dbReference>
<dbReference type="InterPro" id="IPR001763">
    <property type="entry name" value="Rhodanese-like_dom"/>
</dbReference>
<dbReference type="AlphaFoldDB" id="A0A3B0YJH2"/>
<name>A0A3B0YJH2_9ZZZZ</name>
<feature type="domain" description="Rhodanese" evidence="2">
    <location>
        <begin position="266"/>
        <end position="350"/>
    </location>
</feature>
<dbReference type="PANTHER" id="PTHR11635">
    <property type="entry name" value="CAMP-DEPENDENT PROTEIN KINASE REGULATORY CHAIN"/>
    <property type="match status" value="1"/>
</dbReference>
<dbReference type="GO" id="GO:0034236">
    <property type="term" value="F:protein kinase A catalytic subunit binding"/>
    <property type="evidence" value="ECO:0007669"/>
    <property type="project" value="TreeGrafter"/>
</dbReference>
<dbReference type="GO" id="GO:0004792">
    <property type="term" value="F:thiosulfate-cyanide sulfurtransferase activity"/>
    <property type="evidence" value="ECO:0007669"/>
    <property type="project" value="InterPro"/>
</dbReference>
<dbReference type="Gene3D" id="3.40.250.10">
    <property type="entry name" value="Rhodanese-like domain"/>
    <property type="match status" value="1"/>
</dbReference>
<feature type="domain" description="Cyclic nucleotide-binding" evidence="1">
    <location>
        <begin position="19"/>
        <end position="117"/>
    </location>
</feature>
<dbReference type="GO" id="GO:0030552">
    <property type="term" value="F:cAMP binding"/>
    <property type="evidence" value="ECO:0007669"/>
    <property type="project" value="TreeGrafter"/>
</dbReference>
<dbReference type="GO" id="GO:0005952">
    <property type="term" value="C:cAMP-dependent protein kinase complex"/>
    <property type="evidence" value="ECO:0007669"/>
    <property type="project" value="InterPro"/>
</dbReference>